<keyword evidence="2" id="KW-1185">Reference proteome</keyword>
<dbReference type="InParanoid" id="A0A1D3DAN0"/>
<dbReference type="PANTHER" id="PTHR45919">
    <property type="entry name" value="GDP-MAN:MAN(3)GLCNAC(2)-PP-DOL ALPHA-1,2-MANNOSYLTRANSFERASE"/>
    <property type="match status" value="1"/>
</dbReference>
<evidence type="ECO:0000313" key="1">
    <source>
        <dbReference type="EMBL" id="OEH80512.1"/>
    </source>
</evidence>
<organism evidence="1 2">
    <name type="scientific">Cyclospora cayetanensis</name>
    <dbReference type="NCBI Taxonomy" id="88456"/>
    <lineage>
        <taxon>Eukaryota</taxon>
        <taxon>Sar</taxon>
        <taxon>Alveolata</taxon>
        <taxon>Apicomplexa</taxon>
        <taxon>Conoidasida</taxon>
        <taxon>Coccidia</taxon>
        <taxon>Eucoccidiorida</taxon>
        <taxon>Eimeriorina</taxon>
        <taxon>Eimeriidae</taxon>
        <taxon>Cyclospora</taxon>
    </lineage>
</organism>
<dbReference type="GO" id="GO:0006487">
    <property type="term" value="P:protein N-linked glycosylation"/>
    <property type="evidence" value="ECO:0007669"/>
    <property type="project" value="TreeGrafter"/>
</dbReference>
<gene>
    <name evidence="1" type="ORF">cyc_06349</name>
</gene>
<proteinExistence type="predicted"/>
<dbReference type="VEuPathDB" id="ToxoDB:cyc_06349"/>
<accession>A0A1D3DAN0</accession>
<dbReference type="GO" id="GO:0005789">
    <property type="term" value="C:endoplasmic reticulum membrane"/>
    <property type="evidence" value="ECO:0007669"/>
    <property type="project" value="TreeGrafter"/>
</dbReference>
<dbReference type="EMBL" id="JROU02000054">
    <property type="protein sequence ID" value="OEH80512.1"/>
    <property type="molecule type" value="Genomic_DNA"/>
</dbReference>
<protein>
    <recommendedName>
        <fullName evidence="3">Glycosyltransferase</fullName>
    </recommendedName>
</protein>
<sequence length="449" mass="48759">MQQQHDVVEGITALSVYIHYPFVQSPAAVSAAAAGAESKLEWLAPQAGETQRSQRAIRLNGVSQLRYVYRWVLWKVYGCLVKALAQQQQQHFRLNSLCCNSKWTQERLRDAIADEHVAADADPYSTNSTCTSPSRLFPVCYPPCLSTSQPQQAAQDSQDDWTLLPEASPALPYYHQQQERQQPRKRRIVSLGQFRAEKRHEDQLNIFKCMCTAFPLLVQRDAHLVICGSVKGQDHLRLLERCVALVRNSSSENTPDGAAGIEDASQSAASATAAILRGDTVLWPGRKGAAFLALPCAAAATPVAAASVEERISSVLCEGSPPDDWSCRVFFLINPASALVQQILWTSQVGLHCMREEHFGIAVVEQLAAGCCCVAHCSGGPASDILVARSGEKAESLSPSAARGAGCAAEVVLPVLRRAAQSLARFHTDYYAAAAIAQALQLRLRSPPS</sequence>
<dbReference type="PANTHER" id="PTHR45919:SF1">
    <property type="entry name" value="GDP-MAN:MAN(3)GLCNAC(2)-PP-DOL ALPHA-1,2-MANNOSYLTRANSFERASE"/>
    <property type="match status" value="1"/>
</dbReference>
<dbReference type="SUPFAM" id="SSF53756">
    <property type="entry name" value="UDP-Glycosyltransferase/glycogen phosphorylase"/>
    <property type="match status" value="1"/>
</dbReference>
<dbReference type="GO" id="GO:0004377">
    <property type="term" value="F:GDP-Man:Man(3)GlcNAc(2)-PP-Dol alpha-1,2-mannosyltransferase activity"/>
    <property type="evidence" value="ECO:0007669"/>
    <property type="project" value="InterPro"/>
</dbReference>
<dbReference type="Gene3D" id="3.40.50.2000">
    <property type="entry name" value="Glycogen Phosphorylase B"/>
    <property type="match status" value="1"/>
</dbReference>
<dbReference type="InterPro" id="IPR038013">
    <property type="entry name" value="ALG11"/>
</dbReference>
<evidence type="ECO:0000313" key="2">
    <source>
        <dbReference type="Proteomes" id="UP000095192"/>
    </source>
</evidence>
<comment type="caution">
    <text evidence="1">The sequence shown here is derived from an EMBL/GenBank/DDBJ whole genome shotgun (WGS) entry which is preliminary data.</text>
</comment>
<dbReference type="AlphaFoldDB" id="A0A1D3DAN0"/>
<reference evidence="1 2" key="1">
    <citation type="journal article" date="2016" name="BMC Genomics">
        <title>Comparative genomics reveals Cyclospora cayetanensis possesses coccidia-like metabolism and invasion components but unique surface antigens.</title>
        <authorList>
            <person name="Liu S."/>
            <person name="Wang L."/>
            <person name="Zheng H."/>
            <person name="Xu Z."/>
            <person name="Roellig D.M."/>
            <person name="Li N."/>
            <person name="Frace M.A."/>
            <person name="Tang K."/>
            <person name="Arrowood M.J."/>
            <person name="Moss D.M."/>
            <person name="Zhang L."/>
            <person name="Feng Y."/>
            <person name="Xiao L."/>
        </authorList>
    </citation>
    <scope>NUCLEOTIDE SEQUENCE [LARGE SCALE GENOMIC DNA]</scope>
    <source>
        <strain evidence="1 2">CHN_HEN01</strain>
    </source>
</reference>
<dbReference type="Proteomes" id="UP000095192">
    <property type="component" value="Unassembled WGS sequence"/>
</dbReference>
<name>A0A1D3DAN0_9EIME</name>
<evidence type="ECO:0008006" key="3">
    <source>
        <dbReference type="Google" id="ProtNLM"/>
    </source>
</evidence>